<name>A0A7X6DUE8_9BACT</name>
<evidence type="ECO:0000256" key="7">
    <source>
        <dbReference type="ARBA" id="ARBA00023002"/>
    </source>
</evidence>
<comment type="similarity">
    <text evidence="3 12">Belongs to the methylenetetrahydrofolate reductase family.</text>
</comment>
<accession>A0A7X6DUE8</accession>
<evidence type="ECO:0000256" key="8">
    <source>
        <dbReference type="ARBA" id="ARBA00023027"/>
    </source>
</evidence>
<organism evidence="13 14">
    <name type="scientific">Candidatus Manganitrophus noduliformans</name>
    <dbReference type="NCBI Taxonomy" id="2606439"/>
    <lineage>
        <taxon>Bacteria</taxon>
        <taxon>Pseudomonadati</taxon>
        <taxon>Nitrospirota</taxon>
        <taxon>Nitrospiria</taxon>
        <taxon>Candidatus Troglogloeales</taxon>
        <taxon>Candidatus Manganitrophaceae</taxon>
        <taxon>Candidatus Manganitrophus</taxon>
    </lineage>
</organism>
<evidence type="ECO:0000313" key="13">
    <source>
        <dbReference type="EMBL" id="NKE73354.1"/>
    </source>
</evidence>
<comment type="cofactor">
    <cofactor evidence="1 12">
        <name>FAD</name>
        <dbReference type="ChEBI" id="CHEBI:57692"/>
    </cofactor>
</comment>
<comment type="pathway">
    <text evidence="2 12">One-carbon metabolism; tetrahydrofolate interconversion.</text>
</comment>
<protein>
    <recommendedName>
        <fullName evidence="12">Methylenetetrahydrofolate reductase</fullName>
        <ecNumber evidence="12">1.5.1.54</ecNumber>
    </recommendedName>
</protein>
<dbReference type="GO" id="GO:0106312">
    <property type="term" value="F:methylenetetrahydrofolate reductase (NADH) activity"/>
    <property type="evidence" value="ECO:0007669"/>
    <property type="project" value="UniProtKB-EC"/>
</dbReference>
<dbReference type="NCBIfam" id="TIGR00676">
    <property type="entry name" value="fadh2"/>
    <property type="match status" value="1"/>
</dbReference>
<dbReference type="EMBL" id="VTOW01000006">
    <property type="protein sequence ID" value="NKE73354.1"/>
    <property type="molecule type" value="Genomic_DNA"/>
</dbReference>
<dbReference type="EC" id="1.5.1.54" evidence="12"/>
<comment type="caution">
    <text evidence="13">The sequence shown here is derived from an EMBL/GenBank/DDBJ whole genome shotgun (WGS) entry which is preliminary data.</text>
</comment>
<keyword evidence="14" id="KW-1185">Reference proteome</keyword>
<evidence type="ECO:0000256" key="11">
    <source>
        <dbReference type="ARBA" id="ARBA00048628"/>
    </source>
</evidence>
<dbReference type="GO" id="GO:0005829">
    <property type="term" value="C:cytosol"/>
    <property type="evidence" value="ECO:0007669"/>
    <property type="project" value="InterPro"/>
</dbReference>
<keyword evidence="8" id="KW-0520">NAD</keyword>
<dbReference type="PANTHER" id="PTHR45754:SF3">
    <property type="entry name" value="METHYLENETETRAHYDROFOLATE REDUCTASE (NADPH)"/>
    <property type="match status" value="1"/>
</dbReference>
<keyword evidence="9" id="KW-0486">Methionine biosynthesis</keyword>
<evidence type="ECO:0000256" key="4">
    <source>
        <dbReference type="ARBA" id="ARBA00022605"/>
    </source>
</evidence>
<dbReference type="UniPathway" id="UPA00193"/>
<keyword evidence="4" id="KW-0028">Amino-acid biosynthesis</keyword>
<dbReference type="SUPFAM" id="SSF51730">
    <property type="entry name" value="FAD-linked oxidoreductase"/>
    <property type="match status" value="1"/>
</dbReference>
<comment type="catalytic activity">
    <reaction evidence="11">
        <text>(6S)-5-methyl-5,6,7,8-tetrahydrofolate + NAD(+) = (6R)-5,10-methylene-5,6,7,8-tetrahydrofolate + NADH + H(+)</text>
        <dbReference type="Rhea" id="RHEA:19821"/>
        <dbReference type="ChEBI" id="CHEBI:15378"/>
        <dbReference type="ChEBI" id="CHEBI:15636"/>
        <dbReference type="ChEBI" id="CHEBI:18608"/>
        <dbReference type="ChEBI" id="CHEBI:57540"/>
        <dbReference type="ChEBI" id="CHEBI:57945"/>
        <dbReference type="EC" id="1.5.1.54"/>
    </reaction>
    <physiologicalReaction direction="right-to-left" evidence="11">
        <dbReference type="Rhea" id="RHEA:19823"/>
    </physiologicalReaction>
</comment>
<evidence type="ECO:0000256" key="6">
    <source>
        <dbReference type="ARBA" id="ARBA00022827"/>
    </source>
</evidence>
<evidence type="ECO:0000256" key="3">
    <source>
        <dbReference type="ARBA" id="ARBA00006743"/>
    </source>
</evidence>
<dbReference type="InterPro" id="IPR003171">
    <property type="entry name" value="Mehydrof_redctse-like"/>
</dbReference>
<evidence type="ECO:0000256" key="5">
    <source>
        <dbReference type="ARBA" id="ARBA00022630"/>
    </source>
</evidence>
<gene>
    <name evidence="13" type="primary">metF</name>
    <name evidence="13" type="ORF">MNODULE_21575</name>
</gene>
<dbReference type="Proteomes" id="UP000534783">
    <property type="component" value="Unassembled WGS sequence"/>
</dbReference>
<dbReference type="InterPro" id="IPR004620">
    <property type="entry name" value="MTHF_reductase_bac"/>
</dbReference>
<evidence type="ECO:0000256" key="9">
    <source>
        <dbReference type="ARBA" id="ARBA00023167"/>
    </source>
</evidence>
<reference evidence="13 14" key="1">
    <citation type="journal article" date="2020" name="Nature">
        <title>Bacterial chemolithoautotrophy via manganese oxidation.</title>
        <authorList>
            <person name="Yu H."/>
            <person name="Leadbetter J.R."/>
        </authorList>
    </citation>
    <scope>NUCLEOTIDE SEQUENCE [LARGE SCALE GENOMIC DNA]</scope>
    <source>
        <strain evidence="13 14">Mn-1</strain>
    </source>
</reference>
<dbReference type="CDD" id="cd00537">
    <property type="entry name" value="MTHFR"/>
    <property type="match status" value="1"/>
</dbReference>
<dbReference type="AlphaFoldDB" id="A0A7X6DUE8"/>
<dbReference type="GO" id="GO:0035999">
    <property type="term" value="P:tetrahydrofolate interconversion"/>
    <property type="evidence" value="ECO:0007669"/>
    <property type="project" value="UniProtKB-UniPathway"/>
</dbReference>
<dbReference type="GO" id="GO:0009086">
    <property type="term" value="P:methionine biosynthetic process"/>
    <property type="evidence" value="ECO:0007669"/>
    <property type="project" value="UniProtKB-KW"/>
</dbReference>
<dbReference type="RefSeq" id="WP_168063303.1">
    <property type="nucleotide sequence ID" value="NZ_VTOW01000006.1"/>
</dbReference>
<evidence type="ECO:0000256" key="12">
    <source>
        <dbReference type="RuleBase" id="RU003862"/>
    </source>
</evidence>
<dbReference type="Gene3D" id="3.20.20.220">
    <property type="match status" value="1"/>
</dbReference>
<dbReference type="Pfam" id="PF02219">
    <property type="entry name" value="MTHFR"/>
    <property type="match status" value="1"/>
</dbReference>
<keyword evidence="7 12" id="KW-0560">Oxidoreductase</keyword>
<evidence type="ECO:0000313" key="14">
    <source>
        <dbReference type="Proteomes" id="UP000534783"/>
    </source>
</evidence>
<evidence type="ECO:0000256" key="10">
    <source>
        <dbReference type="ARBA" id="ARBA00034478"/>
    </source>
</evidence>
<proteinExistence type="inferred from homology"/>
<dbReference type="GO" id="GO:0071949">
    <property type="term" value="F:FAD binding"/>
    <property type="evidence" value="ECO:0007669"/>
    <property type="project" value="TreeGrafter"/>
</dbReference>
<comment type="pathway">
    <text evidence="10">Amino-acid biosynthesis; L-methionine biosynthesis via de novo pathway.</text>
</comment>
<dbReference type="InterPro" id="IPR029041">
    <property type="entry name" value="FAD-linked_oxidoreductase-like"/>
</dbReference>
<sequence>MKIPAYFESGRPIFSFEFFPPKTEEGVEHLFRTIGELKALAPAFVSVTYGAGGSNRQRTVEVVKRIKGEHGVEAMAHLTCVGSDRDEIDRVLGQLKEAGIENVLALRGDPPKGEATFTRTADGFSYAYELVAYIRKRHHFSIGGACYPEGHVECRDLDKDLGHLKTKVDTGLDFIITQLFFDNRCYFDFVKRARAIGIGVPILPGIMPITNVGQVKRFTEMCGASIPASLLCELEAVQDDPAAVMALGIGHAATQCRELLSNGAPGIHFYTLNKSPATRAILRSLSDLR</sequence>
<evidence type="ECO:0000256" key="1">
    <source>
        <dbReference type="ARBA" id="ARBA00001974"/>
    </source>
</evidence>
<dbReference type="PANTHER" id="PTHR45754">
    <property type="entry name" value="METHYLENETETRAHYDROFOLATE REDUCTASE"/>
    <property type="match status" value="1"/>
</dbReference>
<keyword evidence="6 12" id="KW-0274">FAD</keyword>
<keyword evidence="5 12" id="KW-0285">Flavoprotein</keyword>
<evidence type="ECO:0000256" key="2">
    <source>
        <dbReference type="ARBA" id="ARBA00004777"/>
    </source>
</evidence>